<gene>
    <name evidence="1" type="ORF">BDV35DRAFT_340127</name>
</gene>
<dbReference type="EMBL" id="ML734561">
    <property type="protein sequence ID" value="KAB8251128.1"/>
    <property type="molecule type" value="Genomic_DNA"/>
</dbReference>
<accession>A0A5N6HA57</accession>
<evidence type="ECO:0000313" key="1">
    <source>
        <dbReference type="EMBL" id="KAB8251128.1"/>
    </source>
</evidence>
<sequence length="73" mass="8374">MLSMCHWTSLAQVPPAFRLLRQSLVKALRHWLRGPKRIGILHGTVYCVYSIPSRRGSTVPWKLLFTSFGTDFS</sequence>
<protein>
    <submittedName>
        <fullName evidence="1">Uncharacterized protein</fullName>
    </submittedName>
</protein>
<dbReference type="Proteomes" id="UP000325434">
    <property type="component" value="Unassembled WGS sequence"/>
</dbReference>
<name>A0A5N6HA57_ASPFL</name>
<dbReference type="AlphaFoldDB" id="A0A5N6HA57"/>
<reference evidence="1" key="1">
    <citation type="submission" date="2019-04" db="EMBL/GenBank/DDBJ databases">
        <title>Friends and foes A comparative genomics study of 23 Aspergillus species from section Flavi.</title>
        <authorList>
            <consortium name="DOE Joint Genome Institute"/>
            <person name="Kjaerbolling I."/>
            <person name="Vesth T."/>
            <person name="Frisvad J.C."/>
            <person name="Nybo J.L."/>
            <person name="Theobald S."/>
            <person name="Kildgaard S."/>
            <person name="Isbrandt T."/>
            <person name="Kuo A."/>
            <person name="Sato A."/>
            <person name="Lyhne E.K."/>
            <person name="Kogle M.E."/>
            <person name="Wiebenga A."/>
            <person name="Kun R.S."/>
            <person name="Lubbers R.J."/>
            <person name="Makela M.R."/>
            <person name="Barry K."/>
            <person name="Chovatia M."/>
            <person name="Clum A."/>
            <person name="Daum C."/>
            <person name="Haridas S."/>
            <person name="He G."/>
            <person name="LaButti K."/>
            <person name="Lipzen A."/>
            <person name="Mondo S."/>
            <person name="Riley R."/>
            <person name="Salamov A."/>
            <person name="Simmons B.A."/>
            <person name="Magnuson J.K."/>
            <person name="Henrissat B."/>
            <person name="Mortensen U.H."/>
            <person name="Larsen T.O."/>
            <person name="Devries R.P."/>
            <person name="Grigoriev I.V."/>
            <person name="Machida M."/>
            <person name="Baker S.E."/>
            <person name="Andersen M.R."/>
        </authorList>
    </citation>
    <scope>NUCLEOTIDE SEQUENCE [LARGE SCALE GENOMIC DNA]</scope>
    <source>
        <strain evidence="1">CBS 121.62</strain>
    </source>
</reference>
<proteinExistence type="predicted"/>
<organism evidence="1">
    <name type="scientific">Aspergillus flavus</name>
    <dbReference type="NCBI Taxonomy" id="5059"/>
    <lineage>
        <taxon>Eukaryota</taxon>
        <taxon>Fungi</taxon>
        <taxon>Dikarya</taxon>
        <taxon>Ascomycota</taxon>
        <taxon>Pezizomycotina</taxon>
        <taxon>Eurotiomycetes</taxon>
        <taxon>Eurotiomycetidae</taxon>
        <taxon>Eurotiales</taxon>
        <taxon>Aspergillaceae</taxon>
        <taxon>Aspergillus</taxon>
        <taxon>Aspergillus subgen. Circumdati</taxon>
    </lineage>
</organism>